<gene>
    <name evidence="1" type="ORF">AK812_SmicGene1845</name>
</gene>
<keyword evidence="2" id="KW-1185">Reference proteome</keyword>
<organism evidence="1 2">
    <name type="scientific">Symbiodinium microadriaticum</name>
    <name type="common">Dinoflagellate</name>
    <name type="synonym">Zooxanthella microadriatica</name>
    <dbReference type="NCBI Taxonomy" id="2951"/>
    <lineage>
        <taxon>Eukaryota</taxon>
        <taxon>Sar</taxon>
        <taxon>Alveolata</taxon>
        <taxon>Dinophyceae</taxon>
        <taxon>Suessiales</taxon>
        <taxon>Symbiodiniaceae</taxon>
        <taxon>Symbiodinium</taxon>
    </lineage>
</organism>
<comment type="caution">
    <text evidence="1">The sequence shown here is derived from an EMBL/GenBank/DDBJ whole genome shotgun (WGS) entry which is preliminary data.</text>
</comment>
<reference evidence="1 2" key="1">
    <citation type="submission" date="2016-02" db="EMBL/GenBank/DDBJ databases">
        <title>Genome analysis of coral dinoflagellate symbionts highlights evolutionary adaptations to a symbiotic lifestyle.</title>
        <authorList>
            <person name="Aranda M."/>
            <person name="Li Y."/>
            <person name="Liew Y.J."/>
            <person name="Baumgarten S."/>
            <person name="Simakov O."/>
            <person name="Wilson M."/>
            <person name="Piel J."/>
            <person name="Ashoor H."/>
            <person name="Bougouffa S."/>
            <person name="Bajic V.B."/>
            <person name="Ryu T."/>
            <person name="Ravasi T."/>
            <person name="Bayer T."/>
            <person name="Micklem G."/>
            <person name="Kim H."/>
            <person name="Bhak J."/>
            <person name="Lajeunesse T.C."/>
            <person name="Voolstra C.R."/>
        </authorList>
    </citation>
    <scope>NUCLEOTIDE SEQUENCE [LARGE SCALE GENOMIC DNA]</scope>
    <source>
        <strain evidence="1 2">CCMP2467</strain>
    </source>
</reference>
<proteinExistence type="predicted"/>
<evidence type="ECO:0000313" key="2">
    <source>
        <dbReference type="Proteomes" id="UP000186817"/>
    </source>
</evidence>
<protein>
    <submittedName>
        <fullName evidence="1">Uncharacterized protein</fullName>
    </submittedName>
</protein>
<dbReference type="Proteomes" id="UP000186817">
    <property type="component" value="Unassembled WGS sequence"/>
</dbReference>
<dbReference type="EMBL" id="LSRX01000020">
    <property type="protein sequence ID" value="OLQ14111.1"/>
    <property type="molecule type" value="Genomic_DNA"/>
</dbReference>
<name>A0A1Q9F362_SYMMI</name>
<evidence type="ECO:0000313" key="1">
    <source>
        <dbReference type="EMBL" id="OLQ14111.1"/>
    </source>
</evidence>
<accession>A0A1Q9F362</accession>
<dbReference type="AlphaFoldDB" id="A0A1Q9F362"/>
<sequence>MLIVMKVDLFVNDKHEPAYIKVEDLSRDIAVGVLTRDWHTAPIEDRWFEVGEDWECNPELSDQYLEQLASWDLLQIFLPA</sequence>